<feature type="transmembrane region" description="Helical" evidence="7">
    <location>
        <begin position="869"/>
        <end position="892"/>
    </location>
</feature>
<feature type="transmembrane region" description="Helical" evidence="7">
    <location>
        <begin position="431"/>
        <end position="450"/>
    </location>
</feature>
<feature type="transmembrane region" description="Helical" evidence="7">
    <location>
        <begin position="388"/>
        <end position="410"/>
    </location>
</feature>
<dbReference type="RefSeq" id="WP_277103323.1">
    <property type="nucleotide sequence ID" value="NZ_BAAAJS010000068.1"/>
</dbReference>
<keyword evidence="3 7" id="KW-0812">Transmembrane</keyword>
<feature type="transmembrane region" description="Helical" evidence="7">
    <location>
        <begin position="925"/>
        <end position="946"/>
    </location>
</feature>
<evidence type="ECO:0000256" key="1">
    <source>
        <dbReference type="ARBA" id="ARBA00004651"/>
    </source>
</evidence>
<sequence>MSVLLAATRPTIRDIKQSWWRSFAAVVLIMLPVAFLSYHSHMQKSADKIYSLSSHETTVSYRGGNCEQDLQGLDFSCDGSTSGHLSSETVAAAVGKGATADLELTVTAHAQVGDRDITLEIQQRSGAWAIPGMPELKPDEIVINPTQAQSLNLGVGDTLKVTALEPSTDYSVSYEPIKNFEGEIPVLPLAQPKEFTVVGISPYWTALVTQPALVDPQAVDASLYPTWLISENSPLSWADITRLNARGYVVRAHSVGSHPQAVADEDMYPAYRADLDRLQEEARYSVDDQEWAFDIFAGVLRAIGIILLLMLISPVFALASSRQSKVYSLMRSQGASKAHVRIAVFAYGAVAGLVGATAGVLIGAAYFVYSWKQTYVNWPFVFDIRAAALIFVAAVLGAIVASFIPAIVAARGSIMAGVEGAQPDRLRRWRWWMSIGPVGVVVLPALFFFLYHNTLDEGMWFGNSEVVAAFIWIVFAVCIIGSVLCLLASVPALIFAAGSLSAPLSAKFAARLVRRQALKSTAIVAAIIGLVWAVTTISVMEKAQSDSTHELNAQTFHPRSVLLHDSWHKNQQSASLRPHELGRGVGVLDADTSRVLDLVRAHHGHGRVIRYYQPHFDKRHLSLHLEDGCAEHVEQVAVNNLSATDSRQLLDPDWAKRCYYMLHDLKAFAPYSSYNESSFITGGPEILDLLQLNDVDKQRALSTLAQGGVLGSREISPQDTATFKLSISVDPTLLSQAGEDSQENTQSTTLTLPFANVLPAPFAGWIISPKALSEFANNGSDVSLIPGEVVFLADSDLRYSDMIALARVLHEENFAGVSYPVEPSNPVPTYAILLAIAVLVVIGLMILLSASNVRRHNEQLYALGAPVSMLRAIGAMYAGITAALGTVIPVILGHITPLLVGRPDTKDVNGAVLSRNMWSEFSPDWWIILLMCVVVPLAAAGLGYISTRPSSLVAYRQD</sequence>
<protein>
    <submittedName>
        <fullName evidence="9">ABC transport system permease protein</fullName>
    </submittedName>
</protein>
<evidence type="ECO:0000256" key="3">
    <source>
        <dbReference type="ARBA" id="ARBA00022692"/>
    </source>
</evidence>
<evidence type="ECO:0000259" key="8">
    <source>
        <dbReference type="Pfam" id="PF02687"/>
    </source>
</evidence>
<name>A0ABU2BBC4_9CORY</name>
<evidence type="ECO:0000256" key="6">
    <source>
        <dbReference type="ARBA" id="ARBA00038076"/>
    </source>
</evidence>
<keyword evidence="10" id="KW-1185">Reference proteome</keyword>
<evidence type="ECO:0000256" key="4">
    <source>
        <dbReference type="ARBA" id="ARBA00022989"/>
    </source>
</evidence>
<accession>A0ABU2BBC4</accession>
<keyword evidence="4 7" id="KW-1133">Transmembrane helix</keyword>
<keyword evidence="5 7" id="KW-0472">Membrane</keyword>
<proteinExistence type="inferred from homology"/>
<reference evidence="9 10" key="1">
    <citation type="submission" date="2023-07" db="EMBL/GenBank/DDBJ databases">
        <title>Sequencing the genomes of 1000 actinobacteria strains.</title>
        <authorList>
            <person name="Klenk H.-P."/>
        </authorList>
    </citation>
    <scope>NUCLEOTIDE SEQUENCE [LARGE SCALE GENOMIC DNA]</scope>
    <source>
        <strain evidence="9 10">DSM 44508</strain>
    </source>
</reference>
<feature type="transmembrane region" description="Helical" evidence="7">
    <location>
        <begin position="295"/>
        <end position="319"/>
    </location>
</feature>
<dbReference type="PANTHER" id="PTHR30572:SF4">
    <property type="entry name" value="ABC TRANSPORTER PERMEASE YTRF"/>
    <property type="match status" value="1"/>
</dbReference>
<comment type="similarity">
    <text evidence="6">Belongs to the ABC-4 integral membrane protein family.</text>
</comment>
<feature type="transmembrane region" description="Helical" evidence="7">
    <location>
        <begin position="340"/>
        <end position="368"/>
    </location>
</feature>
<evidence type="ECO:0000313" key="9">
    <source>
        <dbReference type="EMBL" id="MDR7355048.1"/>
    </source>
</evidence>
<feature type="transmembrane region" description="Helical" evidence="7">
    <location>
        <begin position="827"/>
        <end position="848"/>
    </location>
</feature>
<evidence type="ECO:0000313" key="10">
    <source>
        <dbReference type="Proteomes" id="UP001183619"/>
    </source>
</evidence>
<feature type="transmembrane region" description="Helical" evidence="7">
    <location>
        <begin position="517"/>
        <end position="540"/>
    </location>
</feature>
<evidence type="ECO:0000256" key="2">
    <source>
        <dbReference type="ARBA" id="ARBA00022475"/>
    </source>
</evidence>
<dbReference type="InterPro" id="IPR050250">
    <property type="entry name" value="Macrolide_Exporter_MacB"/>
</dbReference>
<dbReference type="PANTHER" id="PTHR30572">
    <property type="entry name" value="MEMBRANE COMPONENT OF TRANSPORTER-RELATED"/>
    <property type="match status" value="1"/>
</dbReference>
<comment type="caution">
    <text evidence="9">The sequence shown here is derived from an EMBL/GenBank/DDBJ whole genome shotgun (WGS) entry which is preliminary data.</text>
</comment>
<organism evidence="9 10">
    <name type="scientific">Corynebacterium felinum</name>
    <dbReference type="NCBI Taxonomy" id="131318"/>
    <lineage>
        <taxon>Bacteria</taxon>
        <taxon>Bacillati</taxon>
        <taxon>Actinomycetota</taxon>
        <taxon>Actinomycetes</taxon>
        <taxon>Mycobacteriales</taxon>
        <taxon>Corynebacteriaceae</taxon>
        <taxon>Corynebacterium</taxon>
    </lineage>
</organism>
<comment type="subcellular location">
    <subcellularLocation>
        <location evidence="1">Cell membrane</location>
        <topology evidence="1">Multi-pass membrane protein</topology>
    </subcellularLocation>
</comment>
<feature type="transmembrane region" description="Helical" evidence="7">
    <location>
        <begin position="470"/>
        <end position="496"/>
    </location>
</feature>
<dbReference type="Proteomes" id="UP001183619">
    <property type="component" value="Unassembled WGS sequence"/>
</dbReference>
<dbReference type="InterPro" id="IPR003838">
    <property type="entry name" value="ABC3_permease_C"/>
</dbReference>
<feature type="transmembrane region" description="Helical" evidence="7">
    <location>
        <begin position="19"/>
        <end position="38"/>
    </location>
</feature>
<evidence type="ECO:0000256" key="7">
    <source>
        <dbReference type="SAM" id="Phobius"/>
    </source>
</evidence>
<dbReference type="EMBL" id="JAVDYF010000001">
    <property type="protein sequence ID" value="MDR7355048.1"/>
    <property type="molecule type" value="Genomic_DNA"/>
</dbReference>
<gene>
    <name evidence="9" type="ORF">J2S37_001586</name>
</gene>
<feature type="domain" description="ABC3 transporter permease C-terminal" evidence="8">
    <location>
        <begin position="303"/>
        <end position="412"/>
    </location>
</feature>
<keyword evidence="2" id="KW-1003">Cell membrane</keyword>
<dbReference type="Pfam" id="PF02687">
    <property type="entry name" value="FtsX"/>
    <property type="match status" value="1"/>
</dbReference>
<evidence type="ECO:0000256" key="5">
    <source>
        <dbReference type="ARBA" id="ARBA00023136"/>
    </source>
</evidence>